<dbReference type="InterPro" id="IPR056596">
    <property type="entry name" value="FLAD1_M"/>
</dbReference>
<feature type="region of interest" description="Disordered" evidence="1">
    <location>
        <begin position="182"/>
        <end position="205"/>
    </location>
</feature>
<evidence type="ECO:0000256" key="1">
    <source>
        <dbReference type="SAM" id="MobiDB-lite"/>
    </source>
</evidence>
<dbReference type="OrthoDB" id="448496at2759"/>
<dbReference type="Proteomes" id="UP000236333">
    <property type="component" value="Unassembled WGS sequence"/>
</dbReference>
<dbReference type="Pfam" id="PF00994">
    <property type="entry name" value="MoCF_biosynth"/>
    <property type="match status" value="1"/>
</dbReference>
<dbReference type="SMART" id="SM00852">
    <property type="entry name" value="MoCF_biosynth"/>
    <property type="match status" value="1"/>
</dbReference>
<dbReference type="PANTHER" id="PTHR13939:SF0">
    <property type="entry name" value="NMN AMIDOHYDROLASE-LIKE PROTEIN YFAY"/>
    <property type="match status" value="1"/>
</dbReference>
<reference evidence="3 4" key="1">
    <citation type="journal article" date="2017" name="Mol. Biol. Evol.">
        <title>The 4-celled Tetrabaena socialis nuclear genome reveals the essential components for genetic control of cell number at the origin of multicellularity in the volvocine lineage.</title>
        <authorList>
            <person name="Featherston J."/>
            <person name="Arakaki Y."/>
            <person name="Hanschen E.R."/>
            <person name="Ferris P.J."/>
            <person name="Michod R.E."/>
            <person name="Olson B.J.S.C."/>
            <person name="Nozaki H."/>
            <person name="Durand P.M."/>
        </authorList>
    </citation>
    <scope>NUCLEOTIDE SEQUENCE [LARGE SCALE GENOMIC DNA]</scope>
    <source>
        <strain evidence="3 4">NIES-571</strain>
    </source>
</reference>
<feature type="domain" description="MoaB/Mog" evidence="2">
    <location>
        <begin position="59"/>
        <end position="237"/>
    </location>
</feature>
<dbReference type="CDD" id="cd00885">
    <property type="entry name" value="cinA"/>
    <property type="match status" value="1"/>
</dbReference>
<dbReference type="InterPro" id="IPR050101">
    <property type="entry name" value="CinA"/>
</dbReference>
<dbReference type="Gene3D" id="3.40.980.10">
    <property type="entry name" value="MoaB/Mog-like domain"/>
    <property type="match status" value="1"/>
</dbReference>
<dbReference type="InterPro" id="IPR036425">
    <property type="entry name" value="MoaB/Mog-like_dom_sf"/>
</dbReference>
<gene>
    <name evidence="3" type="ORF">TSOC_002778</name>
</gene>
<comment type="caution">
    <text evidence="3">The sequence shown here is derived from an EMBL/GenBank/DDBJ whole genome shotgun (WGS) entry which is preliminary data.</text>
</comment>
<evidence type="ECO:0000259" key="2">
    <source>
        <dbReference type="SMART" id="SM00852"/>
    </source>
</evidence>
<dbReference type="Pfam" id="PF24102">
    <property type="entry name" value="FLAD1_M"/>
    <property type="match status" value="1"/>
</dbReference>
<dbReference type="EMBL" id="PGGS01000055">
    <property type="protein sequence ID" value="PNH10472.1"/>
    <property type="molecule type" value="Genomic_DNA"/>
</dbReference>
<organism evidence="3 4">
    <name type="scientific">Tetrabaena socialis</name>
    <dbReference type="NCBI Taxonomy" id="47790"/>
    <lineage>
        <taxon>Eukaryota</taxon>
        <taxon>Viridiplantae</taxon>
        <taxon>Chlorophyta</taxon>
        <taxon>core chlorophytes</taxon>
        <taxon>Chlorophyceae</taxon>
        <taxon>CS clade</taxon>
        <taxon>Chlamydomonadales</taxon>
        <taxon>Tetrabaenaceae</taxon>
        <taxon>Tetrabaena</taxon>
    </lineage>
</organism>
<evidence type="ECO:0000313" key="4">
    <source>
        <dbReference type="Proteomes" id="UP000236333"/>
    </source>
</evidence>
<name>A0A2J8AD80_9CHLO</name>
<dbReference type="SUPFAM" id="SSF53218">
    <property type="entry name" value="Molybdenum cofactor biosynthesis proteins"/>
    <property type="match status" value="1"/>
</dbReference>
<keyword evidence="4" id="KW-1185">Reference proteome</keyword>
<dbReference type="AlphaFoldDB" id="A0A2J8AD80"/>
<dbReference type="PANTHER" id="PTHR13939">
    <property type="entry name" value="NICOTINAMIDE-NUCLEOTIDE AMIDOHYDROLASE PNCC"/>
    <property type="match status" value="1"/>
</dbReference>
<proteinExistence type="predicted"/>
<accession>A0A2J8AD80</accession>
<dbReference type="InterPro" id="IPR001453">
    <property type="entry name" value="MoaB/Mog_dom"/>
</dbReference>
<evidence type="ECO:0000313" key="3">
    <source>
        <dbReference type="EMBL" id="PNH10472.1"/>
    </source>
</evidence>
<sequence length="314" mass="32493">MRAVIERLGCRRAQLTGAAQHWPPCWRRGGLCGAAGGTGPSSAAAGLSTAASLGATRAALVVIGDEVLSGSVVDSNTPWLAKLLHSRGVDLVRVLYIPDSPADIKEAVLDCRARVGPGGSVFTSGGIGPTHDDVTYAAVAEAMGVGLELHQPTAERMRASYSSRGMELNEARLRMRARPVWRTPAPRPSAVAPTDPGPGSLPTTPAGASQERFVGLPFHSSALFTHLGESDLALQLTAVAAKHSKVAIGSYPNTGPDADAAYKVKLAFTSRDALALEAAVADVRSSLGPIFIDEPHTAGQPAVRRELSSTTGAP</sequence>
<protein>
    <recommendedName>
        <fullName evidence="2">MoaB/Mog domain-containing protein</fullName>
    </recommendedName>
</protein>